<comment type="caution">
    <text evidence="2">The sequence shown here is derived from an EMBL/GenBank/DDBJ whole genome shotgun (WGS) entry which is preliminary data.</text>
</comment>
<dbReference type="Pfam" id="PF20516">
    <property type="entry name" value="PDDEXK_12"/>
    <property type="match status" value="1"/>
</dbReference>
<dbReference type="AlphaFoldDB" id="A0A066Y230"/>
<proteinExistence type="predicted"/>
<dbReference type="HOGENOM" id="CLU_1916957_0_0_1"/>
<evidence type="ECO:0000313" key="2">
    <source>
        <dbReference type="EMBL" id="KDN72111.1"/>
    </source>
</evidence>
<keyword evidence="3" id="KW-1185">Reference proteome</keyword>
<dbReference type="Proteomes" id="UP000027238">
    <property type="component" value="Unassembled WGS sequence"/>
</dbReference>
<organism evidence="2 3">
    <name type="scientific">Colletotrichum sublineola</name>
    <name type="common">Sorghum anthracnose fungus</name>
    <dbReference type="NCBI Taxonomy" id="1173701"/>
    <lineage>
        <taxon>Eukaryota</taxon>
        <taxon>Fungi</taxon>
        <taxon>Dikarya</taxon>
        <taxon>Ascomycota</taxon>
        <taxon>Pezizomycotina</taxon>
        <taxon>Sordariomycetes</taxon>
        <taxon>Hypocreomycetidae</taxon>
        <taxon>Glomerellales</taxon>
        <taxon>Glomerellaceae</taxon>
        <taxon>Colletotrichum</taxon>
        <taxon>Colletotrichum graminicola species complex</taxon>
    </lineage>
</organism>
<gene>
    <name evidence="2" type="ORF">CSUB01_11412</name>
</gene>
<name>A0A066Y230_COLSU</name>
<evidence type="ECO:0000313" key="3">
    <source>
        <dbReference type="Proteomes" id="UP000027238"/>
    </source>
</evidence>
<feature type="domain" description="PD-(D/E)XK nuclease-like" evidence="1">
    <location>
        <begin position="37"/>
        <end position="124"/>
    </location>
</feature>
<sequence length="132" mass="14521">MLREAPSATSSFLLSVPFLLPPRPRLIRIERAADQATVPSPSSQILERFKPLSAPSMMIDYCFIVRPDFDTPDYSGPVDAILDRRAGRSANHTGLDRSPIALSIETKRSREEWDEATLQLGTGVALGAVEEP</sequence>
<evidence type="ECO:0000259" key="1">
    <source>
        <dbReference type="Pfam" id="PF20516"/>
    </source>
</evidence>
<accession>A0A066Y230</accession>
<dbReference type="InterPro" id="IPR046797">
    <property type="entry name" value="PDDEXK_12"/>
</dbReference>
<dbReference type="STRING" id="1173701.A0A066Y230"/>
<dbReference type="OrthoDB" id="4848850at2759"/>
<protein>
    <recommendedName>
        <fullName evidence="1">PD-(D/E)XK nuclease-like domain-containing protein</fullName>
    </recommendedName>
</protein>
<reference evidence="3" key="1">
    <citation type="journal article" date="2014" name="Genome Announc.">
        <title>Draft genome sequence of Colletotrichum sublineola, a destructive pathogen of cultivated sorghum.</title>
        <authorList>
            <person name="Baroncelli R."/>
            <person name="Sanz-Martin J.M."/>
            <person name="Rech G.E."/>
            <person name="Sukno S.A."/>
            <person name="Thon M.R."/>
        </authorList>
    </citation>
    <scope>NUCLEOTIDE SEQUENCE [LARGE SCALE GENOMIC DNA]</scope>
    <source>
        <strain evidence="3">TX430BB</strain>
    </source>
</reference>
<dbReference type="EMBL" id="JMSE01000047">
    <property type="protein sequence ID" value="KDN72111.1"/>
    <property type="molecule type" value="Genomic_DNA"/>
</dbReference>